<dbReference type="SUPFAM" id="SSF52200">
    <property type="entry name" value="Toll/Interleukin receptor TIR domain"/>
    <property type="match status" value="1"/>
</dbReference>
<dbReference type="EMBL" id="QGKL01000039">
    <property type="protein sequence ID" value="PWQ94738.1"/>
    <property type="molecule type" value="Genomic_DNA"/>
</dbReference>
<dbReference type="AlphaFoldDB" id="A0A317C8D3"/>
<organism evidence="4 5">
    <name type="scientific">Leucothrix arctica</name>
    <dbReference type="NCBI Taxonomy" id="1481894"/>
    <lineage>
        <taxon>Bacteria</taxon>
        <taxon>Pseudomonadati</taxon>
        <taxon>Pseudomonadota</taxon>
        <taxon>Gammaproteobacteria</taxon>
        <taxon>Thiotrichales</taxon>
        <taxon>Thiotrichaceae</taxon>
        <taxon>Leucothrix</taxon>
    </lineage>
</organism>
<keyword evidence="2" id="KW-0732">Signal</keyword>
<evidence type="ECO:0000313" key="4">
    <source>
        <dbReference type="EMBL" id="PWQ94738.1"/>
    </source>
</evidence>
<reference evidence="4 5" key="1">
    <citation type="submission" date="2018-05" db="EMBL/GenBank/DDBJ databases">
        <title>Leucothrix arctica sp. nov., isolated from Arctic seawater.</title>
        <authorList>
            <person name="Choi A."/>
            <person name="Baek K."/>
        </authorList>
    </citation>
    <scope>NUCLEOTIDE SEQUENCE [LARGE SCALE GENOMIC DNA]</scope>
    <source>
        <strain evidence="4 5">IMCC9719</strain>
    </source>
</reference>
<feature type="region of interest" description="Disordered" evidence="1">
    <location>
        <begin position="25"/>
        <end position="57"/>
    </location>
</feature>
<dbReference type="Pfam" id="PF13676">
    <property type="entry name" value="TIR_2"/>
    <property type="match status" value="1"/>
</dbReference>
<dbReference type="InterPro" id="IPR000157">
    <property type="entry name" value="TIR_dom"/>
</dbReference>
<dbReference type="GO" id="GO:0007165">
    <property type="term" value="P:signal transduction"/>
    <property type="evidence" value="ECO:0007669"/>
    <property type="project" value="InterPro"/>
</dbReference>
<dbReference type="PROSITE" id="PS51257">
    <property type="entry name" value="PROKAR_LIPOPROTEIN"/>
    <property type="match status" value="1"/>
</dbReference>
<proteinExistence type="predicted"/>
<evidence type="ECO:0000313" key="5">
    <source>
        <dbReference type="Proteomes" id="UP000245506"/>
    </source>
</evidence>
<dbReference type="Gene3D" id="3.40.50.10140">
    <property type="entry name" value="Toll/interleukin-1 receptor homology (TIR) domain"/>
    <property type="match status" value="1"/>
</dbReference>
<evidence type="ECO:0000256" key="1">
    <source>
        <dbReference type="SAM" id="MobiDB-lite"/>
    </source>
</evidence>
<evidence type="ECO:0000259" key="3">
    <source>
        <dbReference type="Pfam" id="PF13676"/>
    </source>
</evidence>
<gene>
    <name evidence="4" type="ORF">DKT75_15745</name>
</gene>
<evidence type="ECO:0000256" key="2">
    <source>
        <dbReference type="SAM" id="SignalP"/>
    </source>
</evidence>
<dbReference type="OrthoDB" id="574237at2"/>
<protein>
    <recommendedName>
        <fullName evidence="3">TIR domain-containing protein</fullName>
    </recommendedName>
</protein>
<feature type="chain" id="PRO_5016386226" description="TIR domain-containing protein" evidence="2">
    <location>
        <begin position="28"/>
        <end position="409"/>
    </location>
</feature>
<sequence length="409" mass="45052">MPCRIRLASFVSLVLVLVLTTSCTQKSSSEPETNGPDSSEGSDKPLPPKVSTAPPSAIVRRAPTAAAAPMKVEASDSFRAFGQILYNPPTEMTLNVAEMIEVRIAKNEVSDKGLSGSGEVRREEVPITQVMSVRLCCGDSGNGDPFDITTASAEEQLVNSPLLIEGEFTEWVFQVTPRVKGEQKLTLHAIANYTLEDGRSVPIGKVLSRDIVVQVDAPTEVWRWLVENWYWFGILLVIPLTALLINRRNQASSIPHIPSGNESVFISYRRDDSSGHTLAVYEKLKSVMGDEHVFMDSDDIPHGADFAEHIEKVLDSASTVLVMIGPAWLNASNTQGRRLDNPQDFVRMEVATALEKKLRVIPVLLRNTEMPSSDELPDVLKGLSTRNAIRIYDDQFDSGIQRLIKSVVN</sequence>
<keyword evidence="5" id="KW-1185">Reference proteome</keyword>
<comment type="caution">
    <text evidence="4">The sequence shown here is derived from an EMBL/GenBank/DDBJ whole genome shotgun (WGS) entry which is preliminary data.</text>
</comment>
<feature type="signal peptide" evidence="2">
    <location>
        <begin position="1"/>
        <end position="27"/>
    </location>
</feature>
<name>A0A317C8D3_9GAMM</name>
<dbReference type="InterPro" id="IPR035897">
    <property type="entry name" value="Toll_tir_struct_dom_sf"/>
</dbReference>
<dbReference type="RefSeq" id="WP_109824433.1">
    <property type="nucleotide sequence ID" value="NZ_QGKL01000039.1"/>
</dbReference>
<feature type="compositionally biased region" description="Polar residues" evidence="1">
    <location>
        <begin position="25"/>
        <end position="39"/>
    </location>
</feature>
<feature type="domain" description="TIR" evidence="3">
    <location>
        <begin position="264"/>
        <end position="404"/>
    </location>
</feature>
<dbReference type="Proteomes" id="UP000245506">
    <property type="component" value="Unassembled WGS sequence"/>
</dbReference>
<accession>A0A317C8D3</accession>